<feature type="transmembrane region" description="Helical" evidence="1">
    <location>
        <begin position="125"/>
        <end position="144"/>
    </location>
</feature>
<feature type="transmembrane region" description="Helical" evidence="1">
    <location>
        <begin position="20"/>
        <end position="40"/>
    </location>
</feature>
<dbReference type="Proteomes" id="UP001149090">
    <property type="component" value="Unassembled WGS sequence"/>
</dbReference>
<proteinExistence type="predicted"/>
<name>A0A9Q0RI95_ANAIG</name>
<comment type="caution">
    <text evidence="2">The sequence shown here is derived from an EMBL/GenBank/DDBJ whole genome shotgun (WGS) entry which is preliminary data.</text>
</comment>
<dbReference type="PANTHER" id="PTHR31134:SF1">
    <property type="entry name" value="TRANSMEMBRANE PROTEIN 128"/>
    <property type="match status" value="1"/>
</dbReference>
<keyword evidence="1 2" id="KW-0812">Transmembrane</keyword>
<evidence type="ECO:0000256" key="1">
    <source>
        <dbReference type="SAM" id="Phobius"/>
    </source>
</evidence>
<protein>
    <submittedName>
        <fullName evidence="2">Transmembrane protein</fullName>
    </submittedName>
</protein>
<dbReference type="AlphaFoldDB" id="A0A9Q0RI95"/>
<sequence>MIENNSQKPSDSVNIKTKIFEAILLWILTILVFTKGELWLTLTSEEENVSSFWFYMSLLCFIFFFGSFFYLVFYIPLFKKKKVDWSYEIISTKHGKILKISTASTVLFIPFFIFAIWPVYRLSSIPITILLWSTFLFTVSFIPVH</sequence>
<accession>A0A9Q0RI95</accession>
<dbReference type="Pfam" id="PF20479">
    <property type="entry name" value="TMEM128"/>
    <property type="match status" value="1"/>
</dbReference>
<gene>
    <name evidence="2" type="ORF">M0811_14428</name>
</gene>
<keyword evidence="1" id="KW-0472">Membrane</keyword>
<evidence type="ECO:0000313" key="2">
    <source>
        <dbReference type="EMBL" id="KAJ5079559.1"/>
    </source>
</evidence>
<keyword evidence="3" id="KW-1185">Reference proteome</keyword>
<dbReference type="PANTHER" id="PTHR31134">
    <property type="entry name" value="TRANSMEMBRANE PROTEIN 128"/>
    <property type="match status" value="1"/>
</dbReference>
<feature type="transmembrane region" description="Helical" evidence="1">
    <location>
        <begin position="52"/>
        <end position="77"/>
    </location>
</feature>
<dbReference type="InterPro" id="IPR033579">
    <property type="entry name" value="TMEM128"/>
</dbReference>
<organism evidence="2 3">
    <name type="scientific">Anaeramoeba ignava</name>
    <name type="common">Anaerobic marine amoeba</name>
    <dbReference type="NCBI Taxonomy" id="1746090"/>
    <lineage>
        <taxon>Eukaryota</taxon>
        <taxon>Metamonada</taxon>
        <taxon>Anaeramoebidae</taxon>
        <taxon>Anaeramoeba</taxon>
    </lineage>
</organism>
<reference evidence="2" key="1">
    <citation type="submission" date="2022-10" db="EMBL/GenBank/DDBJ databases">
        <title>Novel sulphate-reducing endosymbionts in the free-living metamonad Anaeramoeba.</title>
        <authorList>
            <person name="Jerlstrom-Hultqvist J."/>
            <person name="Cepicka I."/>
            <person name="Gallot-Lavallee L."/>
            <person name="Salas-Leiva D."/>
            <person name="Curtis B.A."/>
            <person name="Zahonova K."/>
            <person name="Pipaliya S."/>
            <person name="Dacks J."/>
            <person name="Roger A.J."/>
        </authorList>
    </citation>
    <scope>NUCLEOTIDE SEQUENCE</scope>
    <source>
        <strain evidence="2">BMAN</strain>
    </source>
</reference>
<feature type="transmembrane region" description="Helical" evidence="1">
    <location>
        <begin position="97"/>
        <end position="119"/>
    </location>
</feature>
<dbReference type="EMBL" id="JAPDFW010000027">
    <property type="protein sequence ID" value="KAJ5079559.1"/>
    <property type="molecule type" value="Genomic_DNA"/>
</dbReference>
<evidence type="ECO:0000313" key="3">
    <source>
        <dbReference type="Proteomes" id="UP001149090"/>
    </source>
</evidence>
<keyword evidence="1" id="KW-1133">Transmembrane helix</keyword>